<feature type="region of interest" description="Disordered" evidence="1">
    <location>
        <begin position="95"/>
        <end position="118"/>
    </location>
</feature>
<feature type="transmembrane region" description="Helical" evidence="2">
    <location>
        <begin position="6"/>
        <end position="26"/>
    </location>
</feature>
<accession>A0A846U134</accession>
<name>A0A846U134_9MOLU</name>
<feature type="transmembrane region" description="Helical" evidence="2">
    <location>
        <begin position="47"/>
        <end position="73"/>
    </location>
</feature>
<gene>
    <name evidence="3" type="ORF">HER12_03070</name>
</gene>
<evidence type="ECO:0000256" key="1">
    <source>
        <dbReference type="SAM" id="MobiDB-lite"/>
    </source>
</evidence>
<keyword evidence="2" id="KW-1133">Transmembrane helix</keyword>
<keyword evidence="4" id="KW-1185">Reference proteome</keyword>
<evidence type="ECO:0000313" key="3">
    <source>
        <dbReference type="EMBL" id="NKE38724.1"/>
    </source>
</evidence>
<keyword evidence="2" id="KW-0472">Membrane</keyword>
<proteinExistence type="predicted"/>
<comment type="caution">
    <text evidence="3">The sequence shown here is derived from an EMBL/GenBank/DDBJ whole genome shotgun (WGS) entry which is preliminary data.</text>
</comment>
<sequence>MKLRRFVKSLINTLLFIINAILWIFDVNSLGELIVGMQVGKGKKQKFMYGMFSLLQYFSYVCIIGLIYTIYWWSKGETSIAEKLSGLQAEKVNCSTSSSASSSSSSSTSSGSSSSYQQ</sequence>
<dbReference type="EMBL" id="JAAVVK010000002">
    <property type="protein sequence ID" value="NKE38724.1"/>
    <property type="molecule type" value="Genomic_DNA"/>
</dbReference>
<dbReference type="Proteomes" id="UP000584587">
    <property type="component" value="Unassembled WGS sequence"/>
</dbReference>
<keyword evidence="2" id="KW-0812">Transmembrane</keyword>
<evidence type="ECO:0000256" key="2">
    <source>
        <dbReference type="SAM" id="Phobius"/>
    </source>
</evidence>
<dbReference type="RefSeq" id="WP_168105195.1">
    <property type="nucleotide sequence ID" value="NZ_CP051215.1"/>
</dbReference>
<evidence type="ECO:0000313" key="4">
    <source>
        <dbReference type="Proteomes" id="UP000584587"/>
    </source>
</evidence>
<reference evidence="3 4" key="1">
    <citation type="submission" date="2020-04" db="EMBL/GenBank/DDBJ databases">
        <title>Complete genome sequence of Spiroplasma platyhelix ATCC 51748, an insect isolate.</title>
        <authorList>
            <person name="Green E.A."/>
            <person name="Klassen J.L."/>
        </authorList>
    </citation>
    <scope>NUCLEOTIDE SEQUENCE [LARGE SCALE GENOMIC DNA]</scope>
    <source>
        <strain evidence="3 4">PALS-1</strain>
    </source>
</reference>
<dbReference type="AlphaFoldDB" id="A0A846U134"/>
<organism evidence="3 4">
    <name type="scientific">Spiroplasma platyhelix PALS-1</name>
    <dbReference type="NCBI Taxonomy" id="1276218"/>
    <lineage>
        <taxon>Bacteria</taxon>
        <taxon>Bacillati</taxon>
        <taxon>Mycoplasmatota</taxon>
        <taxon>Mollicutes</taxon>
        <taxon>Entomoplasmatales</taxon>
        <taxon>Spiroplasmataceae</taxon>
        <taxon>Spiroplasma</taxon>
    </lineage>
</organism>
<protein>
    <submittedName>
        <fullName evidence="3">Uncharacterized protein</fullName>
    </submittedName>
</protein>